<evidence type="ECO:0000256" key="1">
    <source>
        <dbReference type="SAM" id="Phobius"/>
    </source>
</evidence>
<evidence type="ECO:0000313" key="2">
    <source>
        <dbReference type="EMBL" id="MDP1421016.1"/>
    </source>
</evidence>
<gene>
    <name evidence="2" type="ORF">Q8G35_22195</name>
</gene>
<dbReference type="Proteomes" id="UP001178277">
    <property type="component" value="Unassembled WGS sequence"/>
</dbReference>
<accession>A0AA90NVW0</accession>
<reference evidence="2" key="1">
    <citation type="submission" date="2023-07" db="EMBL/GenBank/DDBJ databases">
        <title>Murine gut Bacillus species.</title>
        <authorList>
            <person name="Gutman E."/>
            <person name="Hashuel R."/>
            <person name="Litvak Y."/>
        </authorList>
    </citation>
    <scope>NUCLEOTIDE SEQUENCE</scope>
    <source>
        <strain evidence="2">RU283</strain>
    </source>
</reference>
<keyword evidence="1" id="KW-0472">Membrane</keyword>
<proteinExistence type="predicted"/>
<dbReference type="RefSeq" id="WP_305162088.1">
    <property type="nucleotide sequence ID" value="NZ_JAUUTP010000031.1"/>
</dbReference>
<dbReference type="AlphaFoldDB" id="A0AA90NVW0"/>
<evidence type="ECO:0000313" key="3">
    <source>
        <dbReference type="Proteomes" id="UP001178277"/>
    </source>
</evidence>
<keyword evidence="1" id="KW-0812">Transmembrane</keyword>
<sequence>MSLEQTLVNFGLLLVNLEQTLVSFGLLLVSLEQILVSFGLLLVISEQFDTQNFNTLILPCSSSKKAAIKTVISNGTFVNSCLVPFGQYAPVLFLQKHHTEWFHGDFESFRNLNS</sequence>
<organism evidence="2 3">
    <name type="scientific">Peribacillus simplex</name>
    <dbReference type="NCBI Taxonomy" id="1478"/>
    <lineage>
        <taxon>Bacteria</taxon>
        <taxon>Bacillati</taxon>
        <taxon>Bacillota</taxon>
        <taxon>Bacilli</taxon>
        <taxon>Bacillales</taxon>
        <taxon>Bacillaceae</taxon>
        <taxon>Peribacillus</taxon>
    </lineage>
</organism>
<dbReference type="EMBL" id="JAUUTP010000031">
    <property type="protein sequence ID" value="MDP1421016.1"/>
    <property type="molecule type" value="Genomic_DNA"/>
</dbReference>
<feature type="transmembrane region" description="Helical" evidence="1">
    <location>
        <begin position="20"/>
        <end position="44"/>
    </location>
</feature>
<name>A0AA90NVW0_9BACI</name>
<protein>
    <submittedName>
        <fullName evidence="2">Uncharacterized protein</fullName>
    </submittedName>
</protein>
<keyword evidence="1" id="KW-1133">Transmembrane helix</keyword>
<comment type="caution">
    <text evidence="2">The sequence shown here is derived from an EMBL/GenBank/DDBJ whole genome shotgun (WGS) entry which is preliminary data.</text>
</comment>